<dbReference type="InterPro" id="IPR001466">
    <property type="entry name" value="Beta-lactam-related"/>
</dbReference>
<feature type="chain" id="PRO_5008634677" evidence="1">
    <location>
        <begin position="21"/>
        <end position="451"/>
    </location>
</feature>
<keyword evidence="4" id="KW-1185">Reference proteome</keyword>
<feature type="signal peptide" evidence="1">
    <location>
        <begin position="1"/>
        <end position="20"/>
    </location>
</feature>
<protein>
    <submittedName>
        <fullName evidence="3">Serine hydrolase</fullName>
    </submittedName>
</protein>
<evidence type="ECO:0000313" key="3">
    <source>
        <dbReference type="EMBL" id="OCH75027.1"/>
    </source>
</evidence>
<keyword evidence="1" id="KW-0732">Signal</keyword>
<name>A0A1B9QY00_9VIBR</name>
<keyword evidence="3" id="KW-0378">Hydrolase</keyword>
<proteinExistence type="predicted"/>
<sequence length="451" mass="49585">MKIKHIALMVSALAAPATMASENPVAAALKAEGAMVNLPVEAAKGTYTNEFVASARENFNNFHWQMGGDHALYYSMNAEEFLPSTLVSPNEEYKPLVKALNKDLGNIKVETKAKGEMTMDEYLNDPHFRTQGFMLIHEGKIVYEAYPGMEPTDRHVWMSSAKTTVGVVVAMLVEEGKIDPQQSITKYVPELKDTVWDDVRVLDVLNHQTGLDNEETLASIMNPVSPVVRFFSSAFGVPSAATGEVESWIAVARDTDRLEGEKAGEINRYASINTIVLTKMVENIEKTTWSAVFEERVWGKMTARQAALFNIAPDGMALGLGLLHTTLEDKARFGTLFTPSWEAVATEPVVKPEVIDIIRNSGDKATFAGHTKEASSVSAFNEAADYQSYQFDYIFDDGAMGKSGNLGQFIYVDPARDFVGVVFSTNPYHSGYGENKSPALMRSAAKFLADK</sequence>
<feature type="domain" description="Beta-lactamase-related" evidence="2">
    <location>
        <begin position="122"/>
        <end position="430"/>
    </location>
</feature>
<accession>A0A1B9QY00</accession>
<comment type="caution">
    <text evidence="3">The sequence shown here is derived from an EMBL/GenBank/DDBJ whole genome shotgun (WGS) entry which is preliminary data.</text>
</comment>
<dbReference type="AlphaFoldDB" id="A0A1B9QY00"/>
<dbReference type="Gene3D" id="3.40.710.10">
    <property type="entry name" value="DD-peptidase/beta-lactamase superfamily"/>
    <property type="match status" value="1"/>
</dbReference>
<dbReference type="PANTHER" id="PTHR43283">
    <property type="entry name" value="BETA-LACTAMASE-RELATED"/>
    <property type="match status" value="1"/>
</dbReference>
<reference evidence="4" key="1">
    <citation type="submission" date="2016-06" db="EMBL/GenBank/DDBJ databases">
        <authorList>
            <person name="Hehemann J.-H."/>
            <person name="Arevalo P."/>
            <person name="Datta M.S."/>
            <person name="Polz M.F."/>
        </authorList>
    </citation>
    <scope>NUCLEOTIDE SEQUENCE [LARGE SCALE GENOMIC DNA]</scope>
    <source>
        <strain evidence="4">9CSC122</strain>
    </source>
</reference>
<dbReference type="InterPro" id="IPR012338">
    <property type="entry name" value="Beta-lactam/transpept-like"/>
</dbReference>
<dbReference type="EMBL" id="MAJZ01000579">
    <property type="protein sequence ID" value="OCH75027.1"/>
    <property type="molecule type" value="Genomic_DNA"/>
</dbReference>
<evidence type="ECO:0000256" key="1">
    <source>
        <dbReference type="SAM" id="SignalP"/>
    </source>
</evidence>
<evidence type="ECO:0000313" key="4">
    <source>
        <dbReference type="Proteomes" id="UP000093173"/>
    </source>
</evidence>
<evidence type="ECO:0000259" key="2">
    <source>
        <dbReference type="Pfam" id="PF00144"/>
    </source>
</evidence>
<dbReference type="Proteomes" id="UP000093173">
    <property type="component" value="Unassembled WGS sequence"/>
</dbReference>
<dbReference type="PANTHER" id="PTHR43283:SF7">
    <property type="entry name" value="BETA-LACTAMASE-RELATED DOMAIN-CONTAINING PROTEIN"/>
    <property type="match status" value="1"/>
</dbReference>
<dbReference type="SUPFAM" id="SSF56601">
    <property type="entry name" value="beta-lactamase/transpeptidase-like"/>
    <property type="match status" value="1"/>
</dbReference>
<dbReference type="RefSeq" id="WP_065576974.1">
    <property type="nucleotide sequence ID" value="NZ_JBNGCH010000579.1"/>
</dbReference>
<gene>
    <name evidence="3" type="ORF">A6E14_11705</name>
</gene>
<dbReference type="GO" id="GO:0016787">
    <property type="term" value="F:hydrolase activity"/>
    <property type="evidence" value="ECO:0007669"/>
    <property type="project" value="UniProtKB-KW"/>
</dbReference>
<dbReference type="Pfam" id="PF00144">
    <property type="entry name" value="Beta-lactamase"/>
    <property type="match status" value="1"/>
</dbReference>
<dbReference type="InterPro" id="IPR050789">
    <property type="entry name" value="Diverse_Enzym_Activities"/>
</dbReference>
<organism evidence="3 4">
    <name type="scientific">Vibrio genomosp. F10</name>
    <dbReference type="NCBI Taxonomy" id="723171"/>
    <lineage>
        <taxon>Bacteria</taxon>
        <taxon>Pseudomonadati</taxon>
        <taxon>Pseudomonadota</taxon>
        <taxon>Gammaproteobacteria</taxon>
        <taxon>Vibrionales</taxon>
        <taxon>Vibrionaceae</taxon>
        <taxon>Vibrio</taxon>
    </lineage>
</organism>